<dbReference type="PRINTS" id="PR00080">
    <property type="entry name" value="SDRFAMILY"/>
</dbReference>
<keyword evidence="4" id="KW-0812">Transmembrane</keyword>
<evidence type="ECO:0000256" key="2">
    <source>
        <dbReference type="ARBA" id="ARBA00023002"/>
    </source>
</evidence>
<dbReference type="InterPro" id="IPR036291">
    <property type="entry name" value="NAD(P)-bd_dom_sf"/>
</dbReference>
<keyword evidence="4" id="KW-0472">Membrane</keyword>
<comment type="similarity">
    <text evidence="1 3">Belongs to the short-chain dehydrogenases/reductases (SDR) family.</text>
</comment>
<protein>
    <submittedName>
        <fullName evidence="5">Uncharacterized protein</fullName>
    </submittedName>
</protein>
<dbReference type="PRINTS" id="PR00081">
    <property type="entry name" value="GDHRDH"/>
</dbReference>
<dbReference type="GO" id="GO:0005811">
    <property type="term" value="C:lipid droplet"/>
    <property type="evidence" value="ECO:0007669"/>
    <property type="project" value="TreeGrafter"/>
</dbReference>
<evidence type="ECO:0000256" key="4">
    <source>
        <dbReference type="SAM" id="Phobius"/>
    </source>
</evidence>
<dbReference type="PANTHER" id="PTHR24322">
    <property type="entry name" value="PKSB"/>
    <property type="match status" value="1"/>
</dbReference>
<evidence type="ECO:0000313" key="5">
    <source>
        <dbReference type="EMBL" id="CAH1392224.1"/>
    </source>
</evidence>
<dbReference type="Proteomes" id="UP001152798">
    <property type="component" value="Chromosome 1"/>
</dbReference>
<dbReference type="OrthoDB" id="6251714at2759"/>
<dbReference type="EMBL" id="OV725077">
    <property type="protein sequence ID" value="CAH1392224.1"/>
    <property type="molecule type" value="Genomic_DNA"/>
</dbReference>
<dbReference type="PROSITE" id="PS00061">
    <property type="entry name" value="ADH_SHORT"/>
    <property type="match status" value="1"/>
</dbReference>
<keyword evidence="2" id="KW-0560">Oxidoreductase</keyword>
<accession>A0A9P0EC47</accession>
<dbReference type="GO" id="GO:0016616">
    <property type="term" value="F:oxidoreductase activity, acting on the CH-OH group of donors, NAD or NADP as acceptor"/>
    <property type="evidence" value="ECO:0007669"/>
    <property type="project" value="TreeGrafter"/>
</dbReference>
<dbReference type="Pfam" id="PF00106">
    <property type="entry name" value="adh_short"/>
    <property type="match status" value="1"/>
</dbReference>
<keyword evidence="6" id="KW-1185">Reference proteome</keyword>
<evidence type="ECO:0000256" key="3">
    <source>
        <dbReference type="RuleBase" id="RU000363"/>
    </source>
</evidence>
<name>A0A9P0EC47_NEZVI</name>
<dbReference type="InterPro" id="IPR002347">
    <property type="entry name" value="SDR_fam"/>
</dbReference>
<dbReference type="Gene3D" id="3.40.50.720">
    <property type="entry name" value="NAD(P)-binding Rossmann-like Domain"/>
    <property type="match status" value="1"/>
</dbReference>
<proteinExistence type="inferred from homology"/>
<dbReference type="AlphaFoldDB" id="A0A9P0EC47"/>
<dbReference type="SUPFAM" id="SSF51735">
    <property type="entry name" value="NAD(P)-binding Rossmann-fold domains"/>
    <property type="match status" value="1"/>
</dbReference>
<evidence type="ECO:0000256" key="1">
    <source>
        <dbReference type="ARBA" id="ARBA00006484"/>
    </source>
</evidence>
<gene>
    <name evidence="5" type="ORF">NEZAVI_LOCUS3086</name>
</gene>
<sequence length="345" mass="38707">MKFVNEGWEDDPNSKRDLKEPAKLKKDPYFYIAFYMVYLFFFLVWEVATAFGSFLRSLILRPEPKSLKGRVCLVTGSGRGLGRQLCLALAKEGAVIACADINEANNKTTVAMVKELGAKAVAYTTNVAIKKDVEELVSKIENELGPIYLLINNAALVGAFHKIDEEYTRASFNINVLGPIWMMNAVLPSMESRNEGHIVNIASISSTFVSPLLSIYGATKTSLSYLSRCLRSDLLSRNKNIMVTTVYPTIINTSADYLRFVSTKINTVVEMEEVVEATLNAIHYNNDEVTVPSSFKYPAIILSRILPIKMRTNILKLLAENWNVPSDEQRENLPWHDLAKKCSFT</sequence>
<evidence type="ECO:0000313" key="6">
    <source>
        <dbReference type="Proteomes" id="UP001152798"/>
    </source>
</evidence>
<dbReference type="PANTHER" id="PTHR24322:SF736">
    <property type="entry name" value="RETINOL DEHYDROGENASE 10"/>
    <property type="match status" value="1"/>
</dbReference>
<feature type="transmembrane region" description="Helical" evidence="4">
    <location>
        <begin position="29"/>
        <end position="55"/>
    </location>
</feature>
<reference evidence="5" key="1">
    <citation type="submission" date="2022-01" db="EMBL/GenBank/DDBJ databases">
        <authorList>
            <person name="King R."/>
        </authorList>
    </citation>
    <scope>NUCLEOTIDE SEQUENCE</scope>
</reference>
<dbReference type="InterPro" id="IPR020904">
    <property type="entry name" value="Sc_DH/Rdtase_CS"/>
</dbReference>
<organism evidence="5 6">
    <name type="scientific">Nezara viridula</name>
    <name type="common">Southern green stink bug</name>
    <name type="synonym">Cimex viridulus</name>
    <dbReference type="NCBI Taxonomy" id="85310"/>
    <lineage>
        <taxon>Eukaryota</taxon>
        <taxon>Metazoa</taxon>
        <taxon>Ecdysozoa</taxon>
        <taxon>Arthropoda</taxon>
        <taxon>Hexapoda</taxon>
        <taxon>Insecta</taxon>
        <taxon>Pterygota</taxon>
        <taxon>Neoptera</taxon>
        <taxon>Paraneoptera</taxon>
        <taxon>Hemiptera</taxon>
        <taxon>Heteroptera</taxon>
        <taxon>Panheteroptera</taxon>
        <taxon>Pentatomomorpha</taxon>
        <taxon>Pentatomoidea</taxon>
        <taxon>Pentatomidae</taxon>
        <taxon>Pentatominae</taxon>
        <taxon>Nezara</taxon>
    </lineage>
</organism>
<keyword evidence="4" id="KW-1133">Transmembrane helix</keyword>